<dbReference type="GO" id="GO:0016787">
    <property type="term" value="F:hydrolase activity"/>
    <property type="evidence" value="ECO:0007669"/>
    <property type="project" value="UniProtKB-KW"/>
</dbReference>
<comment type="similarity">
    <text evidence="1">Belongs to the type-I restriction system S methylase family.</text>
</comment>
<sequence>MSSVPKGWRRKTLSEVASWGSGGTPAAGNKQFYGGDIPWAVIGDLSDGLVTKTAKSITQLGLDCSSAKRVPEGAVLVAMYGSIGKLGIAGIPLTTNQAIAFAIPGHELDPKFLFYYLMSQRRQLDAMGKGATQRNISQTILKSWPIVLPDAIREQRMIVELIEDHLSRLDAASVELRHQQKRIEGLRISGINRATSTPEAKYVSLVDLLTHSVGGLWGRESGADEMDVRVIRVTELKRHGELEISTAATRSLTRNQYEGRALHPGDLLLEKSGGGPKTPVGRVALVRHVDEPSVCANFMHLMRPNPDRVLPRFLHLVLNAFHQSGGTAPMQTASTNIRNIKASEYLQIQLQLPSLEEQQSALAEVEPLLEACTQLENSLELARRRTMSLRQAVLTAAFEGRLTGGSMQPELLLESANV</sequence>
<keyword evidence="2" id="KW-0680">Restriction system</keyword>
<dbReference type="PANTHER" id="PTHR30408:SF12">
    <property type="entry name" value="TYPE I RESTRICTION ENZYME MJAVIII SPECIFICITY SUBUNIT"/>
    <property type="match status" value="1"/>
</dbReference>
<dbReference type="CDD" id="cd17515">
    <property type="entry name" value="RMtype1_S_MjaORF132P_Sau1132ORF3780P-TRD1-CR1_like"/>
    <property type="match status" value="1"/>
</dbReference>
<dbReference type="EC" id="3.1.21.-" evidence="5"/>
<dbReference type="InterPro" id="IPR052021">
    <property type="entry name" value="Type-I_RS_S_subunit"/>
</dbReference>
<reference evidence="5 6" key="1">
    <citation type="submission" date="2022-11" db="EMBL/GenBank/DDBJ databases">
        <title>Anaerobic phenanthrene biodegradation by a DNRA strain PheN6.</title>
        <authorList>
            <person name="Zhang Z."/>
        </authorList>
    </citation>
    <scope>NUCLEOTIDE SEQUENCE [LARGE SCALE GENOMIC DNA]</scope>
    <source>
        <strain evidence="5 6">PheN6</strain>
    </source>
</reference>
<keyword evidence="3" id="KW-0238">DNA-binding</keyword>
<dbReference type="RefSeq" id="WP_272461023.1">
    <property type="nucleotide sequence ID" value="NZ_JAPFQL010000011.1"/>
</dbReference>
<name>A0ABT5GDV9_9MICO</name>
<dbReference type="InterPro" id="IPR044946">
    <property type="entry name" value="Restrct_endonuc_typeI_TRD_sf"/>
</dbReference>
<evidence type="ECO:0000256" key="1">
    <source>
        <dbReference type="ARBA" id="ARBA00010923"/>
    </source>
</evidence>
<evidence type="ECO:0000256" key="2">
    <source>
        <dbReference type="ARBA" id="ARBA00022747"/>
    </source>
</evidence>
<keyword evidence="5" id="KW-0255">Endonuclease</keyword>
<dbReference type="GO" id="GO:0004519">
    <property type="term" value="F:endonuclease activity"/>
    <property type="evidence" value="ECO:0007669"/>
    <property type="project" value="UniProtKB-KW"/>
</dbReference>
<dbReference type="EMBL" id="JAPFQL010000011">
    <property type="protein sequence ID" value="MDC5696447.1"/>
    <property type="molecule type" value="Genomic_DNA"/>
</dbReference>
<accession>A0ABT5GDV9</accession>
<evidence type="ECO:0000256" key="3">
    <source>
        <dbReference type="ARBA" id="ARBA00023125"/>
    </source>
</evidence>
<proteinExistence type="inferred from homology"/>
<evidence type="ECO:0000313" key="5">
    <source>
        <dbReference type="EMBL" id="MDC5696447.1"/>
    </source>
</evidence>
<keyword evidence="6" id="KW-1185">Reference proteome</keyword>
<dbReference type="InterPro" id="IPR000055">
    <property type="entry name" value="Restrct_endonuc_typeI_TRD"/>
</dbReference>
<gene>
    <name evidence="5" type="ORF">OO014_04195</name>
</gene>
<dbReference type="Proteomes" id="UP001150259">
    <property type="component" value="Unassembled WGS sequence"/>
</dbReference>
<keyword evidence="5" id="KW-0540">Nuclease</keyword>
<dbReference type="Gene3D" id="3.90.220.20">
    <property type="entry name" value="DNA methylase specificity domains"/>
    <property type="match status" value="2"/>
</dbReference>
<evidence type="ECO:0000313" key="6">
    <source>
        <dbReference type="Proteomes" id="UP001150259"/>
    </source>
</evidence>
<evidence type="ECO:0000259" key="4">
    <source>
        <dbReference type="Pfam" id="PF01420"/>
    </source>
</evidence>
<keyword evidence="5" id="KW-0378">Hydrolase</keyword>
<dbReference type="SUPFAM" id="SSF116734">
    <property type="entry name" value="DNA methylase specificity domain"/>
    <property type="match status" value="2"/>
</dbReference>
<comment type="caution">
    <text evidence="5">The sequence shown here is derived from an EMBL/GenBank/DDBJ whole genome shotgun (WGS) entry which is preliminary data.</text>
</comment>
<protein>
    <submittedName>
        <fullName evidence="5">Restriction endonuclease subunit S</fullName>
        <ecNumber evidence="5">3.1.21.-</ecNumber>
    </submittedName>
</protein>
<organism evidence="5 6">
    <name type="scientific">Intrasporangium calvum</name>
    <dbReference type="NCBI Taxonomy" id="53358"/>
    <lineage>
        <taxon>Bacteria</taxon>
        <taxon>Bacillati</taxon>
        <taxon>Actinomycetota</taxon>
        <taxon>Actinomycetes</taxon>
        <taxon>Micrococcales</taxon>
        <taxon>Intrasporangiaceae</taxon>
        <taxon>Intrasporangium</taxon>
    </lineage>
</organism>
<dbReference type="PANTHER" id="PTHR30408">
    <property type="entry name" value="TYPE-1 RESTRICTION ENZYME ECOKI SPECIFICITY PROTEIN"/>
    <property type="match status" value="1"/>
</dbReference>
<dbReference type="Pfam" id="PF01420">
    <property type="entry name" value="Methylase_S"/>
    <property type="match status" value="1"/>
</dbReference>
<feature type="domain" description="Type I restriction modification DNA specificity" evidence="4">
    <location>
        <begin position="5"/>
        <end position="167"/>
    </location>
</feature>